<dbReference type="AlphaFoldDB" id="A0A397SDL1"/>
<keyword evidence="1" id="KW-0472">Membrane</keyword>
<keyword evidence="1" id="KW-0812">Transmembrane</keyword>
<organism evidence="2 3">
    <name type="scientific">Glomus cerebriforme</name>
    <dbReference type="NCBI Taxonomy" id="658196"/>
    <lineage>
        <taxon>Eukaryota</taxon>
        <taxon>Fungi</taxon>
        <taxon>Fungi incertae sedis</taxon>
        <taxon>Mucoromycota</taxon>
        <taxon>Glomeromycotina</taxon>
        <taxon>Glomeromycetes</taxon>
        <taxon>Glomerales</taxon>
        <taxon>Glomeraceae</taxon>
        <taxon>Glomus</taxon>
    </lineage>
</organism>
<accession>A0A397SDL1</accession>
<dbReference type="EMBL" id="QKYT01000889">
    <property type="protein sequence ID" value="RIA80831.1"/>
    <property type="molecule type" value="Genomic_DNA"/>
</dbReference>
<proteinExistence type="predicted"/>
<reference evidence="2 3" key="1">
    <citation type="submission" date="2018-06" db="EMBL/GenBank/DDBJ databases">
        <title>Comparative genomics reveals the genomic features of Rhizophagus irregularis, R. cerebriforme, R. diaphanum and Gigaspora rosea, and their symbiotic lifestyle signature.</title>
        <authorList>
            <person name="Morin E."/>
            <person name="San Clemente H."/>
            <person name="Chen E.C.H."/>
            <person name="De La Providencia I."/>
            <person name="Hainaut M."/>
            <person name="Kuo A."/>
            <person name="Kohler A."/>
            <person name="Murat C."/>
            <person name="Tang N."/>
            <person name="Roy S."/>
            <person name="Loubradou J."/>
            <person name="Henrissat B."/>
            <person name="Grigoriev I.V."/>
            <person name="Corradi N."/>
            <person name="Roux C."/>
            <person name="Martin F.M."/>
        </authorList>
    </citation>
    <scope>NUCLEOTIDE SEQUENCE [LARGE SCALE GENOMIC DNA]</scope>
    <source>
        <strain evidence="2 3">DAOM 227022</strain>
    </source>
</reference>
<comment type="caution">
    <text evidence="2">The sequence shown here is derived from an EMBL/GenBank/DDBJ whole genome shotgun (WGS) entry which is preliminary data.</text>
</comment>
<evidence type="ECO:0000256" key="1">
    <source>
        <dbReference type="SAM" id="Phobius"/>
    </source>
</evidence>
<evidence type="ECO:0000313" key="3">
    <source>
        <dbReference type="Proteomes" id="UP000265703"/>
    </source>
</evidence>
<name>A0A397SDL1_9GLOM</name>
<protein>
    <submittedName>
        <fullName evidence="2">Uncharacterized protein</fullName>
    </submittedName>
</protein>
<keyword evidence="3" id="KW-1185">Reference proteome</keyword>
<gene>
    <name evidence="2" type="ORF">C1645_837987</name>
</gene>
<dbReference type="Proteomes" id="UP000265703">
    <property type="component" value="Unassembled WGS sequence"/>
</dbReference>
<keyword evidence="1" id="KW-1133">Transmembrane helix</keyword>
<dbReference type="OrthoDB" id="2418654at2759"/>
<evidence type="ECO:0000313" key="2">
    <source>
        <dbReference type="EMBL" id="RIA80831.1"/>
    </source>
</evidence>
<sequence>MPSTMSKSSKSAKCSNIDIGFSRELQEFFFSSTAQAKRIVKVKSFAMQVEELLNLPAALIFDIAALGLYGMVHWIWNYFEQKEVKITEDIENTEKDSKNKRKVTVIICQYKETLTFLSYGTTYVRKDSSTSNAIAHLCSKYNITKLDNPNNLSMHPMTKKMQQIHTEN</sequence>
<feature type="transmembrane region" description="Helical" evidence="1">
    <location>
        <begin position="52"/>
        <end position="76"/>
    </location>
</feature>